<dbReference type="KEGG" id="soy:115877194"/>
<accession>A0A6J2XEL1</accession>
<evidence type="ECO:0000256" key="5">
    <source>
        <dbReference type="ARBA" id="ARBA00023015"/>
    </source>
</evidence>
<dbReference type="RefSeq" id="XP_030749214.1">
    <property type="nucleotide sequence ID" value="XM_030893354.1"/>
</dbReference>
<evidence type="ECO:0000313" key="10">
    <source>
        <dbReference type="Proteomes" id="UP000504635"/>
    </source>
</evidence>
<comment type="similarity">
    <text evidence="1">Belongs to the MSANTD3 family.</text>
</comment>
<name>A0A6J2XEL1_SITOR</name>
<feature type="coiled-coil region" evidence="8">
    <location>
        <begin position="219"/>
        <end position="254"/>
    </location>
</feature>
<proteinExistence type="inferred from homology"/>
<sequence length="270" mass="30796">MSLVDKYKLVLENKKTDASNLHQKQRAWDKITAEYNAQATMITVRRTATQLKKLWNNLKQRKRKANTEDNKYQRLVTGGGPEPSFQDPVMEAVSVAAPHADVMMSCKWDMTGVYERQQAEETSHATMQNYEVIEVVVEKGEEPKPEPEDIYPFTSGLSIKKMVAATPKTTFTADHPLCAAKQTASGTGRQGRAVQKEAHIRMKKVEESTQQQLQLHSVRQKIEEENMQTAVLRRKVEEENLRTATALRKKAEIEAELAMLHMELFKNKNI</sequence>
<dbReference type="PANTHER" id="PTHR21632">
    <property type="entry name" value="REGULATORY PROTEIN ZESTE"/>
    <property type="match status" value="1"/>
</dbReference>
<dbReference type="AlphaFoldDB" id="A0A6J2XEL1"/>
<keyword evidence="6" id="KW-0804">Transcription</keyword>
<feature type="domain" description="Myb/SANT-like DNA-binding" evidence="9">
    <location>
        <begin position="2"/>
        <end position="65"/>
    </location>
</feature>
<protein>
    <recommendedName>
        <fullName evidence="4">Myb/SANT-like DNA-binding domain-containing protein 3</fullName>
    </recommendedName>
    <alternativeName>
        <fullName evidence="3">Regulatory protein zeste</fullName>
    </alternativeName>
</protein>
<keyword evidence="5" id="KW-0805">Transcription regulation</keyword>
<keyword evidence="8" id="KW-0175">Coiled coil</keyword>
<evidence type="ECO:0000256" key="2">
    <source>
        <dbReference type="ARBA" id="ARBA00011764"/>
    </source>
</evidence>
<dbReference type="OrthoDB" id="6776977at2759"/>
<evidence type="ECO:0000256" key="6">
    <source>
        <dbReference type="ARBA" id="ARBA00023163"/>
    </source>
</evidence>
<gene>
    <name evidence="11" type="primary">LOC115877194</name>
</gene>
<dbReference type="Pfam" id="PF13873">
    <property type="entry name" value="Myb_DNA-bind_5"/>
    <property type="match status" value="1"/>
</dbReference>
<comment type="subunit">
    <text evidence="2">Self-associates forming complexes of several hundred monomers.</text>
</comment>
<evidence type="ECO:0000256" key="7">
    <source>
        <dbReference type="ARBA" id="ARBA00025466"/>
    </source>
</evidence>
<evidence type="ECO:0000313" key="11">
    <source>
        <dbReference type="RefSeq" id="XP_030749214.1"/>
    </source>
</evidence>
<comment type="function">
    <text evidence="7">Involved in transvection phenomena (= synapsis-dependent gene expression), where the synaptic pairing of chromosomes carrying genes with which zeste interacts influences the expression of these genes. Zeste binds to DNA and stimulates transcription from a nearby promoter.</text>
</comment>
<dbReference type="PANTHER" id="PTHR21632:SF4">
    <property type="entry name" value="REGULATORY PROTEIN ZESTE"/>
    <property type="match status" value="1"/>
</dbReference>
<dbReference type="InterPro" id="IPR028002">
    <property type="entry name" value="Myb_DNA-bind_5"/>
</dbReference>
<reference evidence="11" key="1">
    <citation type="submission" date="2025-08" db="UniProtKB">
        <authorList>
            <consortium name="RefSeq"/>
        </authorList>
    </citation>
    <scope>IDENTIFICATION</scope>
    <source>
        <tissue evidence="11">Gonads</tissue>
    </source>
</reference>
<dbReference type="Proteomes" id="UP000504635">
    <property type="component" value="Unplaced"/>
</dbReference>
<evidence type="ECO:0000259" key="9">
    <source>
        <dbReference type="Pfam" id="PF13873"/>
    </source>
</evidence>
<evidence type="ECO:0000256" key="4">
    <source>
        <dbReference type="ARBA" id="ARBA00021372"/>
    </source>
</evidence>
<evidence type="ECO:0000256" key="3">
    <source>
        <dbReference type="ARBA" id="ARBA00016807"/>
    </source>
</evidence>
<dbReference type="GeneID" id="115877194"/>
<keyword evidence="10" id="KW-1185">Reference proteome</keyword>
<evidence type="ECO:0000256" key="8">
    <source>
        <dbReference type="SAM" id="Coils"/>
    </source>
</evidence>
<evidence type="ECO:0000256" key="1">
    <source>
        <dbReference type="ARBA" id="ARBA00007954"/>
    </source>
</evidence>
<organism evidence="10 11">
    <name type="scientific">Sitophilus oryzae</name>
    <name type="common">Rice weevil</name>
    <name type="synonym">Curculio oryzae</name>
    <dbReference type="NCBI Taxonomy" id="7048"/>
    <lineage>
        <taxon>Eukaryota</taxon>
        <taxon>Metazoa</taxon>
        <taxon>Ecdysozoa</taxon>
        <taxon>Arthropoda</taxon>
        <taxon>Hexapoda</taxon>
        <taxon>Insecta</taxon>
        <taxon>Pterygota</taxon>
        <taxon>Neoptera</taxon>
        <taxon>Endopterygota</taxon>
        <taxon>Coleoptera</taxon>
        <taxon>Polyphaga</taxon>
        <taxon>Cucujiformia</taxon>
        <taxon>Curculionidae</taxon>
        <taxon>Dryophthorinae</taxon>
        <taxon>Sitophilus</taxon>
    </lineage>
</organism>
<dbReference type="InParanoid" id="A0A6J2XEL1"/>